<gene>
    <name evidence="1" type="primary">L766a</name>
    <name evidence="1" type="ORF">MIMI_L766a</name>
</gene>
<dbReference type="EMBL" id="JN036606">
    <property type="protein sequence ID" value="AEJ35011.1"/>
    <property type="molecule type" value="Genomic_DNA"/>
</dbReference>
<organismHost>
    <name type="scientific">Acanthamoeba polyphaga</name>
    <name type="common">Amoeba</name>
    <dbReference type="NCBI Taxonomy" id="5757"/>
</organismHost>
<evidence type="ECO:0000313" key="2">
    <source>
        <dbReference type="Proteomes" id="UP000240552"/>
    </source>
</evidence>
<name>F8V6V7_MIMIV</name>
<accession>F8V6V7</accession>
<organism evidence="1 2">
    <name type="scientific">Acanthamoeba polyphaga mimivirus</name>
    <name type="common">APMV</name>
    <dbReference type="NCBI Taxonomy" id="212035"/>
    <lineage>
        <taxon>Viruses</taxon>
        <taxon>Varidnaviria</taxon>
        <taxon>Bamfordvirae</taxon>
        <taxon>Nucleocytoviricota</taxon>
        <taxon>Megaviricetes</taxon>
        <taxon>Imitervirales</taxon>
        <taxon>Mimiviridae</taxon>
        <taxon>Megamimivirinae</taxon>
        <taxon>Mimivirus</taxon>
        <taxon>Mimivirus bradfordmassiliense</taxon>
    </lineage>
</organism>
<sequence>MTKYLVEKGFNYDFDTIINSNVKFDVLKYFIELGNYLTDDHIYMILCNTSCEYYEKIIYLVDNNHITEKYFTKSIISRIIHFEFYLLDYLTNKLNIIELIDLDLLMKTSIRCNETVMVKKCIDYGINPDEYMEFAIKHDICIAKKLMELGGNIPDNMCIYNPDAYLTIESIDIILENNYDSLENLLPKIINNCDSEIIMYIIKKLTDTTIIIPHGLIKIFIRSYYWGRGNDIYSGIINSNLNFDDYQQIIIGIMRKEYNKIEQLIFSSTYYNSIELLFVVTLSENIELFKLLLEINCNDNNYLSWAFVFSIGCFKLMKYIVDNYNIDIYQRQFEVCIMSLQNYYRCYNQSDQIKFYLLLMGYEISCFNNKKNYNENIPLVKFMREMGVTLV</sequence>
<proteinExistence type="predicted"/>
<dbReference type="Proteomes" id="UP000240552">
    <property type="component" value="Segment"/>
</dbReference>
<reference evidence="1 2" key="1">
    <citation type="journal article" date="2011" name="Proc. Natl. Acad. Sci. U.S.A.">
        <title>Mimivirus shows dramatic genome reduction after intraamoebal culture.</title>
        <authorList>
            <person name="Boyer M."/>
            <person name="Azza S."/>
            <person name="Barrassi L."/>
            <person name="Klose T."/>
            <person name="Campocasso A."/>
            <person name="Pagnier I."/>
            <person name="Fournous G."/>
            <person name="Borg A."/>
            <person name="Robert C."/>
            <person name="Zhang X."/>
            <person name="Desnues C."/>
            <person name="Henrissat B."/>
            <person name="Rossmann M.G."/>
            <person name="La Scola B."/>
            <person name="Raoult D."/>
        </authorList>
    </citation>
    <scope>NUCLEOTIDE SEQUENCE [LARGE SCALE GENOMIC DNA]</scope>
    <source>
        <strain evidence="1">M4</strain>
    </source>
</reference>
<protein>
    <submittedName>
        <fullName evidence="1">Uncharacterized protein L766a</fullName>
    </submittedName>
</protein>
<evidence type="ECO:0000313" key="1">
    <source>
        <dbReference type="EMBL" id="AEJ35011.1"/>
    </source>
</evidence>